<dbReference type="PANTHER" id="PTHR36932:SF1">
    <property type="entry name" value="CAPSULAR POLYSACCHARIDE BIOSYNTHESIS PROTEIN"/>
    <property type="match status" value="1"/>
</dbReference>
<dbReference type="InterPro" id="IPR042099">
    <property type="entry name" value="ANL_N_sf"/>
</dbReference>
<dbReference type="Gene3D" id="3.40.50.12780">
    <property type="entry name" value="N-terminal domain of ligase-like"/>
    <property type="match status" value="1"/>
</dbReference>
<proteinExistence type="predicted"/>
<evidence type="ECO:0000313" key="2">
    <source>
        <dbReference type="Proteomes" id="UP000199440"/>
    </source>
</evidence>
<dbReference type="OrthoDB" id="580775at2"/>
<dbReference type="GO" id="GO:0016874">
    <property type="term" value="F:ligase activity"/>
    <property type="evidence" value="ECO:0007669"/>
    <property type="project" value="UniProtKB-KW"/>
</dbReference>
<dbReference type="STRING" id="192904.SAMN04488514_110143"/>
<keyword evidence="1" id="KW-0436">Ligase</keyword>
<name>A0A1G9U721_9FLAO</name>
<gene>
    <name evidence="1" type="ORF">SAMN04488514_110143</name>
</gene>
<sequence length="440" mass="51063">MGKSFSRAVFSFKTKVLKPNINKLYQNAEAALQVADISELNFKKRQNLLEHACMHSHFYKEKYAGLPFTEEGIKSEEDFFEIPPLTRAELQANFKTIKADNVGWLQYRKASTSGSTGLPISVLHDRRYPAMLIRWRIQSWWGVQPWENQAFVYRFERSFSERLKNKTLLWPTKRIFLAAADLNSEKINKFVRDFNRLKPTLLQGFVDIMFEFALYLLDNNIKIHPPKMVWVTSAPLFQEQRELMEKAFGAPVCDQYGNTEILVIAAECPEQKGLHVMHDTAHVEFVDENNRPVPPNTTGKILLTDLTNFAFPLIRYEIGDRGRYMENSCSCGRPLPLMENIKGRQTVNIKTPSGLLIRGEHLMAMFDGYMKVFREIQLCQEADFSVCIDYVPRSDNQGTKEIEKMAQLLRQRARSEIVVTYKEVHKIQRVNQKTPLIINR</sequence>
<dbReference type="SUPFAM" id="SSF56801">
    <property type="entry name" value="Acetyl-CoA synthetase-like"/>
    <property type="match status" value="1"/>
</dbReference>
<dbReference type="EMBL" id="FNGV01000010">
    <property type="protein sequence ID" value="SDM55643.1"/>
    <property type="molecule type" value="Genomic_DNA"/>
</dbReference>
<dbReference type="InterPro" id="IPR053158">
    <property type="entry name" value="CapK_Type1_Caps_Biosynth"/>
</dbReference>
<reference evidence="1 2" key="1">
    <citation type="submission" date="2016-10" db="EMBL/GenBank/DDBJ databases">
        <authorList>
            <person name="de Groot N.N."/>
        </authorList>
    </citation>
    <scope>NUCLEOTIDE SEQUENCE [LARGE SCALE GENOMIC DNA]</scope>
    <source>
        <strain evidence="1 2">DSM 19886</strain>
    </source>
</reference>
<dbReference type="RefSeq" id="WP_089892718.1">
    <property type="nucleotide sequence ID" value="NZ_FNGV01000010.1"/>
</dbReference>
<accession>A0A1G9U721</accession>
<dbReference type="AlphaFoldDB" id="A0A1G9U721"/>
<dbReference type="PANTHER" id="PTHR36932">
    <property type="entry name" value="CAPSULAR POLYSACCHARIDE BIOSYNTHESIS PROTEIN"/>
    <property type="match status" value="1"/>
</dbReference>
<organism evidence="1 2">
    <name type="scientific">Kriegella aquimaris</name>
    <dbReference type="NCBI Taxonomy" id="192904"/>
    <lineage>
        <taxon>Bacteria</taxon>
        <taxon>Pseudomonadati</taxon>
        <taxon>Bacteroidota</taxon>
        <taxon>Flavobacteriia</taxon>
        <taxon>Flavobacteriales</taxon>
        <taxon>Flavobacteriaceae</taxon>
        <taxon>Kriegella</taxon>
    </lineage>
</organism>
<protein>
    <submittedName>
        <fullName evidence="1">Phenylacetate-CoA ligase</fullName>
    </submittedName>
</protein>
<evidence type="ECO:0000313" key="1">
    <source>
        <dbReference type="EMBL" id="SDM55643.1"/>
    </source>
</evidence>
<keyword evidence="2" id="KW-1185">Reference proteome</keyword>
<dbReference type="Proteomes" id="UP000199440">
    <property type="component" value="Unassembled WGS sequence"/>
</dbReference>